<accession>A0ABR0KZG4</accession>
<dbReference type="EMBL" id="JAVRRR010000644">
    <property type="protein sequence ID" value="KAK5141121.1"/>
    <property type="molecule type" value="Genomic_DNA"/>
</dbReference>
<evidence type="ECO:0000313" key="1">
    <source>
        <dbReference type="EMBL" id="KAK5141121.1"/>
    </source>
</evidence>
<organism evidence="1 2">
    <name type="scientific">Rachicladosporium monterosium</name>
    <dbReference type="NCBI Taxonomy" id="1507873"/>
    <lineage>
        <taxon>Eukaryota</taxon>
        <taxon>Fungi</taxon>
        <taxon>Dikarya</taxon>
        <taxon>Ascomycota</taxon>
        <taxon>Pezizomycotina</taxon>
        <taxon>Dothideomycetes</taxon>
        <taxon>Dothideomycetidae</taxon>
        <taxon>Cladosporiales</taxon>
        <taxon>Cladosporiaceae</taxon>
        <taxon>Rachicladosporium</taxon>
    </lineage>
</organism>
<sequence length="135" mass="15573">MSPMPKAEVDAHLKKTELIYCCTRSLRDGLRSGLIGSLQKHGYTEENRRIMVKAFDAATQIIFYLNGKVEHYPEIRDSKLGHTVFIGLFLLLEKTGYRPENSTICTEVIAEFQQMELSTLEETLDMKSRRRDEET</sequence>
<keyword evidence="2" id="KW-1185">Reference proteome</keyword>
<name>A0ABR0KZG4_9PEZI</name>
<proteinExistence type="predicted"/>
<protein>
    <submittedName>
        <fullName evidence="1">Uncharacterized protein</fullName>
    </submittedName>
</protein>
<comment type="caution">
    <text evidence="1">The sequence shown here is derived from an EMBL/GenBank/DDBJ whole genome shotgun (WGS) entry which is preliminary data.</text>
</comment>
<reference evidence="1 2" key="1">
    <citation type="submission" date="2023-08" db="EMBL/GenBank/DDBJ databases">
        <title>Black Yeasts Isolated from many extreme environments.</title>
        <authorList>
            <person name="Coleine C."/>
            <person name="Stajich J.E."/>
            <person name="Selbmann L."/>
        </authorList>
    </citation>
    <scope>NUCLEOTIDE SEQUENCE [LARGE SCALE GENOMIC DNA]</scope>
    <source>
        <strain evidence="1 2">CCFEE 5386</strain>
    </source>
</reference>
<dbReference type="Proteomes" id="UP001308179">
    <property type="component" value="Unassembled WGS sequence"/>
</dbReference>
<gene>
    <name evidence="1" type="ORF">LTR32_006242</name>
</gene>
<evidence type="ECO:0000313" key="2">
    <source>
        <dbReference type="Proteomes" id="UP001308179"/>
    </source>
</evidence>